<dbReference type="RefSeq" id="WP_207350959.1">
    <property type="nucleotide sequence ID" value="NZ_JAFMPY010000010.1"/>
</dbReference>
<keyword evidence="2" id="KW-1185">Reference proteome</keyword>
<dbReference type="EMBL" id="JAFMPY010000010">
    <property type="protein sequence ID" value="MBO0904320.1"/>
    <property type="molecule type" value="Genomic_DNA"/>
</dbReference>
<reference evidence="1 2" key="1">
    <citation type="submission" date="2021-03" db="EMBL/GenBank/DDBJ databases">
        <title>Whole genome sequence of Jiella sp. MQZ13P-4.</title>
        <authorList>
            <person name="Tuo L."/>
        </authorList>
    </citation>
    <scope>NUCLEOTIDE SEQUENCE [LARGE SCALE GENOMIC DNA]</scope>
    <source>
        <strain evidence="1 2">MQZ13P-4</strain>
    </source>
</reference>
<dbReference type="Proteomes" id="UP000664288">
    <property type="component" value="Unassembled WGS sequence"/>
</dbReference>
<proteinExistence type="predicted"/>
<organism evidence="1 2">
    <name type="scientific">Jiella sonneratiae</name>
    <dbReference type="NCBI Taxonomy" id="2816856"/>
    <lineage>
        <taxon>Bacteria</taxon>
        <taxon>Pseudomonadati</taxon>
        <taxon>Pseudomonadota</taxon>
        <taxon>Alphaproteobacteria</taxon>
        <taxon>Hyphomicrobiales</taxon>
        <taxon>Aurantimonadaceae</taxon>
        <taxon>Jiella</taxon>
    </lineage>
</organism>
<gene>
    <name evidence="1" type="ORF">J1C47_11765</name>
</gene>
<name>A0ABS3J3S7_9HYPH</name>
<evidence type="ECO:0008006" key="3">
    <source>
        <dbReference type="Google" id="ProtNLM"/>
    </source>
</evidence>
<comment type="caution">
    <text evidence="1">The sequence shown here is derived from an EMBL/GenBank/DDBJ whole genome shotgun (WGS) entry which is preliminary data.</text>
</comment>
<sequence length="97" mass="10580">MSTLCEPLSARRSVPPAARIGAPRMKDAALFLLRRLRAPARLRLESLDAADPGICDDLGFSPASTFADRRMRVSGHERLQAIRAAEFAAGYSQRRAG</sequence>
<evidence type="ECO:0000313" key="2">
    <source>
        <dbReference type="Proteomes" id="UP000664288"/>
    </source>
</evidence>
<evidence type="ECO:0000313" key="1">
    <source>
        <dbReference type="EMBL" id="MBO0904320.1"/>
    </source>
</evidence>
<protein>
    <recommendedName>
        <fullName evidence="3">DUF1127 domain-containing protein</fullName>
    </recommendedName>
</protein>
<accession>A0ABS3J3S7</accession>